<feature type="compositionally biased region" description="Acidic residues" evidence="7">
    <location>
        <begin position="287"/>
        <end position="296"/>
    </location>
</feature>
<feature type="domain" description="HeH/LEM" evidence="9">
    <location>
        <begin position="17"/>
        <end position="51"/>
    </location>
</feature>
<evidence type="ECO:0000256" key="1">
    <source>
        <dbReference type="ARBA" id="ARBA00004540"/>
    </source>
</evidence>
<organism evidence="10 11">
    <name type="scientific">Endocarpon pusillum</name>
    <dbReference type="NCBI Taxonomy" id="364733"/>
    <lineage>
        <taxon>Eukaryota</taxon>
        <taxon>Fungi</taxon>
        <taxon>Dikarya</taxon>
        <taxon>Ascomycota</taxon>
        <taxon>Pezizomycotina</taxon>
        <taxon>Eurotiomycetes</taxon>
        <taxon>Chaetothyriomycetidae</taxon>
        <taxon>Verrucariales</taxon>
        <taxon>Verrucariaceae</taxon>
        <taxon>Endocarpon</taxon>
    </lineage>
</organism>
<protein>
    <recommendedName>
        <fullName evidence="12">LEM-like domain-containing protein</fullName>
    </recommendedName>
</protein>
<dbReference type="InterPro" id="IPR044780">
    <property type="entry name" value="Heh2/Src1"/>
</dbReference>
<feature type="compositionally biased region" description="Basic and acidic residues" evidence="7">
    <location>
        <begin position="150"/>
        <end position="162"/>
    </location>
</feature>
<evidence type="ECO:0000259" key="9">
    <source>
        <dbReference type="Pfam" id="PF12949"/>
    </source>
</evidence>
<feature type="region of interest" description="Disordered" evidence="7">
    <location>
        <begin position="703"/>
        <end position="737"/>
    </location>
</feature>
<comment type="subcellular location">
    <subcellularLocation>
        <location evidence="1">Nucleus inner membrane</location>
    </subcellularLocation>
</comment>
<dbReference type="InterPro" id="IPR036361">
    <property type="entry name" value="SAP_dom_sf"/>
</dbReference>
<dbReference type="InterPro" id="IPR025856">
    <property type="entry name" value="HeH/LEM_domain"/>
</dbReference>
<dbReference type="CDD" id="cd12935">
    <property type="entry name" value="LEM_like"/>
    <property type="match status" value="1"/>
</dbReference>
<dbReference type="InterPro" id="IPR041885">
    <property type="entry name" value="MAN1_winged_helix_dom"/>
</dbReference>
<dbReference type="InterPro" id="IPR018996">
    <property type="entry name" value="Man1/Src1-like_C"/>
</dbReference>
<dbReference type="PANTHER" id="PTHR47808:SF2">
    <property type="entry name" value="LEM DOMAIN-CONTAINING PROTEIN 2"/>
    <property type="match status" value="1"/>
</dbReference>
<evidence type="ECO:0000256" key="4">
    <source>
        <dbReference type="ARBA" id="ARBA00022989"/>
    </source>
</evidence>
<keyword evidence="6" id="KW-0539">Nucleus</keyword>
<feature type="compositionally biased region" description="Polar residues" evidence="7">
    <location>
        <begin position="207"/>
        <end position="217"/>
    </location>
</feature>
<comment type="caution">
    <text evidence="10">The sequence shown here is derived from an EMBL/GenBank/DDBJ whole genome shotgun (WGS) entry which is preliminary data.</text>
</comment>
<feature type="region of interest" description="Disordered" evidence="7">
    <location>
        <begin position="62"/>
        <end position="296"/>
    </location>
</feature>
<dbReference type="Proteomes" id="UP000606974">
    <property type="component" value="Unassembled WGS sequence"/>
</dbReference>
<evidence type="ECO:0000256" key="3">
    <source>
        <dbReference type="ARBA" id="ARBA00022692"/>
    </source>
</evidence>
<feature type="compositionally biased region" description="Basic and acidic residues" evidence="7">
    <location>
        <begin position="728"/>
        <end position="737"/>
    </location>
</feature>
<dbReference type="GO" id="GO:0034399">
    <property type="term" value="C:nuclear periphery"/>
    <property type="evidence" value="ECO:0007669"/>
    <property type="project" value="TreeGrafter"/>
</dbReference>
<evidence type="ECO:0000256" key="5">
    <source>
        <dbReference type="ARBA" id="ARBA00023136"/>
    </source>
</evidence>
<reference evidence="10" key="1">
    <citation type="submission" date="2020-02" db="EMBL/GenBank/DDBJ databases">
        <authorList>
            <person name="Palmer J.M."/>
        </authorList>
    </citation>
    <scope>NUCLEOTIDE SEQUENCE</scope>
    <source>
        <strain evidence="10">EPUS1.4</strain>
        <tissue evidence="10">Thallus</tissue>
    </source>
</reference>
<accession>A0A8H7APZ8</accession>
<dbReference type="GO" id="GO:0003682">
    <property type="term" value="F:chromatin binding"/>
    <property type="evidence" value="ECO:0007669"/>
    <property type="project" value="InterPro"/>
</dbReference>
<dbReference type="PANTHER" id="PTHR47808">
    <property type="entry name" value="INNER NUCLEAR MEMBRANE PROTEIN HEH2-RELATED"/>
    <property type="match status" value="1"/>
</dbReference>
<dbReference type="EMBL" id="JAACFV010000007">
    <property type="protein sequence ID" value="KAF7513123.1"/>
    <property type="molecule type" value="Genomic_DNA"/>
</dbReference>
<keyword evidence="11" id="KW-1185">Reference proteome</keyword>
<evidence type="ECO:0000256" key="2">
    <source>
        <dbReference type="ARBA" id="ARBA00022553"/>
    </source>
</evidence>
<sequence length="737" mass="81573">MASSDDELAYLQPGFALSSLTVPKLRSILVSHDITYPSSAKKPQLIQLVEDHVLPHSRKILNARAHTKRTSKGITDMPSSQESRTVDGEDEDEMPPPPVPAKTPRGRKSKATLAAEAAAAAKEEESPPPPTTARRAPTPGGRKNTAKHPRVSDTDTDTEKIRPSARKTRKSEAPTIVLAPHVHIHEPDLPVKSEGRANGESPFTYDNPFQSGSSPSADNRRISASSSRSRKSLGNVKEDRRKSSSARRKTTSPNERTAEQDDGITAPSRSTFEFPVSRIKAERQEEIEPTEEFTPEEQLELVRDRAAQGYSGSQLIPARQSTLTRRARPPASTATKSVTWGVLLTLLGSIGAWYRKEKIDIGYCGVGQPDWSLSNYNTNIPTWVKDTLQPACEPCPQHAFCYPSMEIKCEHDFVLRPHPLSLGGLVPLPPTCEPDGEKVRRVKTVADRAVEELRERRAAFECGEDIKKLQSTGDGREGQTIVRASKPKLEISEEALREEVGKMRRRGMSDAEFNDLWQGAFGEITGREEVEVIRDGSGSILLSSSSLARLPLGCAIRLSLLRTLSRNRLPLSVLAVVILSSIYARHKVTTYRSATAQIPTLVNTTLDRLATQAALVAEGRVSEGFISVGQLRDDVLRSTFSKEERERIWAGVKRVVEQNSNVRAGNREGERTGEWSRVWEWIGPVDFQVRGLEGGRRSGGLIREAGEEEQQQQQNHAEGRELLQGSSRKWDEGRPIY</sequence>
<evidence type="ECO:0000313" key="11">
    <source>
        <dbReference type="Proteomes" id="UP000606974"/>
    </source>
</evidence>
<feature type="compositionally biased region" description="Low complexity" evidence="7">
    <location>
        <begin position="111"/>
        <end position="120"/>
    </location>
</feature>
<feature type="compositionally biased region" description="Basic residues" evidence="7">
    <location>
        <begin position="62"/>
        <end position="71"/>
    </location>
</feature>
<evidence type="ECO:0000256" key="6">
    <source>
        <dbReference type="ARBA" id="ARBA00023242"/>
    </source>
</evidence>
<evidence type="ECO:0000313" key="10">
    <source>
        <dbReference type="EMBL" id="KAF7513123.1"/>
    </source>
</evidence>
<evidence type="ECO:0000259" key="8">
    <source>
        <dbReference type="Pfam" id="PF09402"/>
    </source>
</evidence>
<keyword evidence="3" id="KW-0812">Transmembrane</keyword>
<keyword evidence="4" id="KW-1133">Transmembrane helix</keyword>
<dbReference type="Gene3D" id="1.10.720.30">
    <property type="entry name" value="SAP domain"/>
    <property type="match status" value="1"/>
</dbReference>
<feature type="domain" description="Man1/Src1-like C-terminal" evidence="8">
    <location>
        <begin position="342"/>
        <end position="684"/>
    </location>
</feature>
<feature type="compositionally biased region" description="Basic and acidic residues" evidence="7">
    <location>
        <begin position="183"/>
        <end position="197"/>
    </location>
</feature>
<dbReference type="Pfam" id="PF09402">
    <property type="entry name" value="MSC"/>
    <property type="match status" value="1"/>
</dbReference>
<dbReference type="GO" id="GO:0005783">
    <property type="term" value="C:endoplasmic reticulum"/>
    <property type="evidence" value="ECO:0007669"/>
    <property type="project" value="TreeGrafter"/>
</dbReference>
<evidence type="ECO:0008006" key="12">
    <source>
        <dbReference type="Google" id="ProtNLM"/>
    </source>
</evidence>
<proteinExistence type="predicted"/>
<dbReference type="AlphaFoldDB" id="A0A8H7APZ8"/>
<dbReference type="GO" id="GO:0005637">
    <property type="term" value="C:nuclear inner membrane"/>
    <property type="evidence" value="ECO:0007669"/>
    <property type="project" value="UniProtKB-SubCell"/>
</dbReference>
<keyword evidence="2" id="KW-0597">Phosphoprotein</keyword>
<evidence type="ECO:0000256" key="7">
    <source>
        <dbReference type="SAM" id="MobiDB-lite"/>
    </source>
</evidence>
<dbReference type="Gene3D" id="1.10.10.1180">
    <property type="entry name" value="MAN1, winged-helix domain"/>
    <property type="match status" value="1"/>
</dbReference>
<gene>
    <name evidence="10" type="ORF">GJ744_010519</name>
</gene>
<keyword evidence="5" id="KW-0472">Membrane</keyword>
<dbReference type="Pfam" id="PF12949">
    <property type="entry name" value="HeH"/>
    <property type="match status" value="1"/>
</dbReference>
<dbReference type="OrthoDB" id="2503928at2759"/>
<name>A0A8H7APZ8_9EURO</name>
<dbReference type="GO" id="GO:0071763">
    <property type="term" value="P:nuclear membrane organization"/>
    <property type="evidence" value="ECO:0007669"/>
    <property type="project" value="TreeGrafter"/>
</dbReference>